<keyword evidence="8" id="KW-0238">DNA-binding</keyword>
<evidence type="ECO:0000256" key="12">
    <source>
        <dbReference type="ARBA" id="ARBA00034617"/>
    </source>
</evidence>
<dbReference type="InterPro" id="IPR011545">
    <property type="entry name" value="DEAD/DEAH_box_helicase_dom"/>
</dbReference>
<dbReference type="Gene3D" id="2.40.50.140">
    <property type="entry name" value="Nucleic acid-binding proteins"/>
    <property type="match status" value="1"/>
</dbReference>
<dbReference type="GO" id="GO:0006281">
    <property type="term" value="P:DNA repair"/>
    <property type="evidence" value="ECO:0007669"/>
    <property type="project" value="UniProtKB-KW"/>
</dbReference>
<keyword evidence="7" id="KW-0067">ATP-binding</keyword>
<evidence type="ECO:0000259" key="17">
    <source>
        <dbReference type="PROSITE" id="PS51192"/>
    </source>
</evidence>
<dbReference type="Pfam" id="PF00270">
    <property type="entry name" value="DEAD"/>
    <property type="match status" value="1"/>
</dbReference>
<dbReference type="PANTHER" id="PTHR47964:SF1">
    <property type="entry name" value="ATP-DEPENDENT DNA HELICASE HOMOLOG RECG, CHLOROPLASTIC"/>
    <property type="match status" value="1"/>
</dbReference>
<keyword evidence="5" id="KW-0378">Hydrolase</keyword>
<feature type="domain" description="Helicase ATP-binding" evidence="17">
    <location>
        <begin position="283"/>
        <end position="458"/>
    </location>
</feature>
<dbReference type="GO" id="GO:0003677">
    <property type="term" value="F:DNA binding"/>
    <property type="evidence" value="ECO:0007669"/>
    <property type="project" value="UniProtKB-KW"/>
</dbReference>
<dbReference type="Gene3D" id="3.40.50.300">
    <property type="entry name" value="P-loop containing nucleotide triphosphate hydrolases"/>
    <property type="match status" value="2"/>
</dbReference>
<dbReference type="GO" id="GO:0016787">
    <property type="term" value="F:hydrolase activity"/>
    <property type="evidence" value="ECO:0007669"/>
    <property type="project" value="UniProtKB-KW"/>
</dbReference>
<evidence type="ECO:0000256" key="2">
    <source>
        <dbReference type="ARBA" id="ARBA00017846"/>
    </source>
</evidence>
<accession>A0A6J6UB42</accession>
<dbReference type="InterPro" id="IPR012340">
    <property type="entry name" value="NA-bd_OB-fold"/>
</dbReference>
<dbReference type="SMART" id="SM00487">
    <property type="entry name" value="DEXDc"/>
    <property type="match status" value="1"/>
</dbReference>
<feature type="domain" description="Helicase C-terminal" evidence="18">
    <location>
        <begin position="481"/>
        <end position="670"/>
    </location>
</feature>
<comment type="similarity">
    <text evidence="1">Belongs to the helicase family. RecG subfamily.</text>
</comment>
<evidence type="ECO:0000313" key="19">
    <source>
        <dbReference type="EMBL" id="CAB4756796.1"/>
    </source>
</evidence>
<keyword evidence="11" id="KW-0413">Isomerase</keyword>
<dbReference type="AlphaFoldDB" id="A0A6J6UB42"/>
<evidence type="ECO:0000256" key="4">
    <source>
        <dbReference type="ARBA" id="ARBA00022763"/>
    </source>
</evidence>
<dbReference type="GO" id="GO:0043138">
    <property type="term" value="F:3'-5' DNA helicase activity"/>
    <property type="evidence" value="ECO:0007669"/>
    <property type="project" value="UniProtKB-EC"/>
</dbReference>
<evidence type="ECO:0000256" key="9">
    <source>
        <dbReference type="ARBA" id="ARBA00023172"/>
    </source>
</evidence>
<dbReference type="GO" id="GO:0006310">
    <property type="term" value="P:DNA recombination"/>
    <property type="evidence" value="ECO:0007669"/>
    <property type="project" value="UniProtKB-KW"/>
</dbReference>
<dbReference type="NCBIfam" id="TIGR00643">
    <property type="entry name" value="recG"/>
    <property type="match status" value="1"/>
</dbReference>
<keyword evidence="9" id="KW-0233">DNA recombination</keyword>
<comment type="catalytic activity">
    <reaction evidence="14">
        <text>ATP + H2O = ADP + phosphate + H(+)</text>
        <dbReference type="Rhea" id="RHEA:13065"/>
        <dbReference type="ChEBI" id="CHEBI:15377"/>
        <dbReference type="ChEBI" id="CHEBI:15378"/>
        <dbReference type="ChEBI" id="CHEBI:30616"/>
        <dbReference type="ChEBI" id="CHEBI:43474"/>
        <dbReference type="ChEBI" id="CHEBI:456216"/>
        <dbReference type="EC" id="5.6.2.4"/>
    </reaction>
</comment>
<sequence>MTSGDLERPLDGVVGGKTAKVLAKSFGMATVNDLLRHYPRRYAQRGELTDLSTLTDGESVTVVAEIESVTVRPMKQRRGSIVEAVVTDGKGHLSVTFFNQAWREREMRAGRSGLFSGQISSFRNKRQLSHPQFLLFPEGVDDDPEAIAAFAGALIPVYPATGSLTSWQIAGAVRMVLDTIGEVDDPIPEQVRVAEGLADLTRALRLIHRPADFSEVGVARARLAFEEAFVLQVVLAQRRKQMAHFTATSRSVVDGPMLSAFDKRLPFVLTAGQNSVGAEIEKDLAGTHPMHRLLQGDVGSGKTIVALRAMLSVVDAGGQAALLAPTEVLAAQHYRSIRTMLGPLAERGRLGGAADGTRVALLTGSQRTAQRRVELLDVITGDAGIVVGTHALIQDTVEFRDLALVVVDEQHRFGVEQRAALAAKARDGTRPHVLVMTATPIPRTVAMTVFGDLDISTLSELPAGRTPIATHVISTRDQPGHLIRAWERVKEEAAQNHRVFVVCPRIGDEGIDEKSIGGEGIAEEVSEESSETSIASVVAVAQKLALDLPDLRVEMLHGRMSGDAKEDVMTRFADIARSDGIDVLVATTVIEVGVDVPDATTMIILDADRFGMSQLHQLRGRVGRGVLPGLCLLVTDADAGSPSRERLLAVASTTDGFELSQLDLEMRREGDVLGSVQSGRRSSLRLLEVVRDEDIIDRARTAAHAIVESDAELTSHLALKLAIGSIIADEQAEFLEKA</sequence>
<reference evidence="19" key="1">
    <citation type="submission" date="2020-05" db="EMBL/GenBank/DDBJ databases">
        <authorList>
            <person name="Chiriac C."/>
            <person name="Salcher M."/>
            <person name="Ghai R."/>
            <person name="Kavagutti S V."/>
        </authorList>
    </citation>
    <scope>NUCLEOTIDE SEQUENCE</scope>
</reference>
<dbReference type="EMBL" id="CAEZZA010000179">
    <property type="protein sequence ID" value="CAB4756796.1"/>
    <property type="molecule type" value="Genomic_DNA"/>
</dbReference>
<dbReference type="InterPro" id="IPR027417">
    <property type="entry name" value="P-loop_NTPase"/>
</dbReference>
<dbReference type="Pfam" id="PF19833">
    <property type="entry name" value="RecG_dom3_C"/>
    <property type="match status" value="1"/>
</dbReference>
<keyword evidence="6" id="KW-0347">Helicase</keyword>
<evidence type="ECO:0000256" key="10">
    <source>
        <dbReference type="ARBA" id="ARBA00023204"/>
    </source>
</evidence>
<keyword evidence="3" id="KW-0547">Nucleotide-binding</keyword>
<dbReference type="Pfam" id="PF00271">
    <property type="entry name" value="Helicase_C"/>
    <property type="match status" value="1"/>
</dbReference>
<evidence type="ECO:0000256" key="15">
    <source>
        <dbReference type="ARBA" id="ARBA00049803"/>
    </source>
</evidence>
<evidence type="ECO:0000256" key="11">
    <source>
        <dbReference type="ARBA" id="ARBA00023235"/>
    </source>
</evidence>
<dbReference type="InterPro" id="IPR004609">
    <property type="entry name" value="ATP-dep_DNA_helicase_RecG"/>
</dbReference>
<dbReference type="CDD" id="cd04488">
    <property type="entry name" value="RecG_wedge_OBF"/>
    <property type="match status" value="1"/>
</dbReference>
<organism evidence="19">
    <name type="scientific">freshwater metagenome</name>
    <dbReference type="NCBI Taxonomy" id="449393"/>
    <lineage>
        <taxon>unclassified sequences</taxon>
        <taxon>metagenomes</taxon>
        <taxon>ecological metagenomes</taxon>
    </lineage>
</organism>
<dbReference type="InterPro" id="IPR014001">
    <property type="entry name" value="Helicase_ATP-bd"/>
</dbReference>
<evidence type="ECO:0000256" key="16">
    <source>
        <dbReference type="ARBA" id="ARBA00049819"/>
    </source>
</evidence>
<gene>
    <name evidence="19" type="ORF">UFOPK2809_01185</name>
</gene>
<dbReference type="InterPro" id="IPR047112">
    <property type="entry name" value="RecG/Mfd"/>
</dbReference>
<evidence type="ECO:0000256" key="8">
    <source>
        <dbReference type="ARBA" id="ARBA00023125"/>
    </source>
</evidence>
<dbReference type="PROSITE" id="PS51192">
    <property type="entry name" value="HELICASE_ATP_BIND_1"/>
    <property type="match status" value="1"/>
</dbReference>
<comment type="catalytic activity">
    <reaction evidence="12">
        <text>Couples ATP hydrolysis with the unwinding of duplex DNA by translocating in the 3'-5' direction.</text>
        <dbReference type="EC" id="5.6.2.4"/>
    </reaction>
</comment>
<dbReference type="PROSITE" id="PS51194">
    <property type="entry name" value="HELICASE_CTER"/>
    <property type="match status" value="1"/>
</dbReference>
<keyword evidence="10" id="KW-0234">DNA repair</keyword>
<evidence type="ECO:0000256" key="7">
    <source>
        <dbReference type="ARBA" id="ARBA00022840"/>
    </source>
</evidence>
<keyword evidence="4" id="KW-0227">DNA damage</keyword>
<dbReference type="PANTHER" id="PTHR47964">
    <property type="entry name" value="ATP-DEPENDENT DNA HELICASE HOMOLOG RECG, CHLOROPLASTIC"/>
    <property type="match status" value="1"/>
</dbReference>
<evidence type="ECO:0000256" key="13">
    <source>
        <dbReference type="ARBA" id="ARBA00034808"/>
    </source>
</evidence>
<protein>
    <recommendedName>
        <fullName evidence="2">ATP-dependent DNA helicase RecG</fullName>
        <ecNumber evidence="13">5.6.2.4</ecNumber>
    </recommendedName>
    <alternativeName>
        <fullName evidence="15">DNA branch migration protein RecG</fullName>
    </alternativeName>
    <alternativeName>
        <fullName evidence="16">Probable DNA 3'-5' helicase RecG</fullName>
    </alternativeName>
</protein>
<dbReference type="Pfam" id="PF17191">
    <property type="entry name" value="RecG_wedge"/>
    <property type="match status" value="1"/>
</dbReference>
<dbReference type="CDD" id="cd17992">
    <property type="entry name" value="DEXHc_RecG"/>
    <property type="match status" value="1"/>
</dbReference>
<dbReference type="InterPro" id="IPR045562">
    <property type="entry name" value="RecG_dom3_C"/>
</dbReference>
<dbReference type="InterPro" id="IPR001650">
    <property type="entry name" value="Helicase_C-like"/>
</dbReference>
<evidence type="ECO:0000256" key="6">
    <source>
        <dbReference type="ARBA" id="ARBA00022806"/>
    </source>
</evidence>
<dbReference type="NCBIfam" id="NF008167">
    <property type="entry name" value="PRK10917.2-1"/>
    <property type="match status" value="1"/>
</dbReference>
<evidence type="ECO:0000256" key="5">
    <source>
        <dbReference type="ARBA" id="ARBA00022801"/>
    </source>
</evidence>
<dbReference type="SUPFAM" id="SSF50249">
    <property type="entry name" value="Nucleic acid-binding proteins"/>
    <property type="match status" value="1"/>
</dbReference>
<evidence type="ECO:0000256" key="3">
    <source>
        <dbReference type="ARBA" id="ARBA00022741"/>
    </source>
</evidence>
<name>A0A6J6UB42_9ZZZZ</name>
<dbReference type="GO" id="GO:0005524">
    <property type="term" value="F:ATP binding"/>
    <property type="evidence" value="ECO:0007669"/>
    <property type="project" value="UniProtKB-KW"/>
</dbReference>
<dbReference type="SUPFAM" id="SSF52540">
    <property type="entry name" value="P-loop containing nucleoside triphosphate hydrolases"/>
    <property type="match status" value="2"/>
</dbReference>
<evidence type="ECO:0000259" key="18">
    <source>
        <dbReference type="PROSITE" id="PS51194"/>
    </source>
</evidence>
<dbReference type="SMART" id="SM00490">
    <property type="entry name" value="HELICc"/>
    <property type="match status" value="1"/>
</dbReference>
<dbReference type="EC" id="5.6.2.4" evidence="13"/>
<proteinExistence type="inferred from homology"/>
<dbReference type="InterPro" id="IPR033454">
    <property type="entry name" value="RecG_wedge"/>
</dbReference>
<evidence type="ECO:0000256" key="14">
    <source>
        <dbReference type="ARBA" id="ARBA00048988"/>
    </source>
</evidence>
<evidence type="ECO:0000256" key="1">
    <source>
        <dbReference type="ARBA" id="ARBA00007504"/>
    </source>
</evidence>